<dbReference type="EMBL" id="EU016639">
    <property type="protein sequence ID" value="ABZ08887.1"/>
    <property type="molecule type" value="Genomic_DNA"/>
</dbReference>
<evidence type="ECO:0000256" key="7">
    <source>
        <dbReference type="SAM" id="MobiDB-lite"/>
    </source>
</evidence>
<dbReference type="Gene3D" id="3.30.160.110">
    <property type="entry name" value="Siroheme synthase, domain 2"/>
    <property type="match status" value="1"/>
</dbReference>
<feature type="region of interest" description="Disordered" evidence="7">
    <location>
        <begin position="231"/>
        <end position="256"/>
    </location>
</feature>
<dbReference type="PANTHER" id="PTHR35330:SF1">
    <property type="entry name" value="SIROHEME BIOSYNTHESIS PROTEIN MET8"/>
    <property type="match status" value="1"/>
</dbReference>
<evidence type="ECO:0000256" key="5">
    <source>
        <dbReference type="ARBA" id="ARBA00023244"/>
    </source>
</evidence>
<dbReference type="InterPro" id="IPR006367">
    <property type="entry name" value="Sirohaem_synthase_N"/>
</dbReference>
<comment type="catalytic activity">
    <reaction evidence="6">
        <text>precorrin-2 + NAD(+) = sirohydrochlorin + NADH + 2 H(+)</text>
        <dbReference type="Rhea" id="RHEA:15613"/>
        <dbReference type="ChEBI" id="CHEBI:15378"/>
        <dbReference type="ChEBI" id="CHEBI:57540"/>
        <dbReference type="ChEBI" id="CHEBI:57945"/>
        <dbReference type="ChEBI" id="CHEBI:58351"/>
        <dbReference type="ChEBI" id="CHEBI:58827"/>
        <dbReference type="EC" id="1.3.1.76"/>
    </reaction>
</comment>
<dbReference type="GO" id="GO:0004325">
    <property type="term" value="F:ferrochelatase activity"/>
    <property type="evidence" value="ECO:0007669"/>
    <property type="project" value="InterPro"/>
</dbReference>
<dbReference type="EC" id="1.3.1.76" evidence="2"/>
<dbReference type="InterPro" id="IPR036291">
    <property type="entry name" value="NAD(P)-bd_dom_sf"/>
</dbReference>
<dbReference type="NCBIfam" id="TIGR01470">
    <property type="entry name" value="cysG_Nterm"/>
    <property type="match status" value="1"/>
</dbReference>
<dbReference type="Pfam" id="PF14824">
    <property type="entry name" value="Sirohm_synth_M"/>
    <property type="match status" value="1"/>
</dbReference>
<organism evidence="9">
    <name type="scientific">uncultured marine microorganism HF4000_APKG5H11</name>
    <dbReference type="NCBI Taxonomy" id="455550"/>
    <lineage>
        <taxon>unclassified sequences</taxon>
        <taxon>environmental samples</taxon>
    </lineage>
</organism>
<keyword evidence="4" id="KW-0520">NAD</keyword>
<dbReference type="SUPFAM" id="SSF51735">
    <property type="entry name" value="NAD(P)-binding Rossmann-fold domains"/>
    <property type="match status" value="1"/>
</dbReference>
<accession>B3T8H8</accession>
<sequence>MTTFYPVFLNLTGRRCIIIGGGQIAEGKISKLLDSGAKIVVISPDATQGIRRFAETGDVELDLRKYQPGDLKGAFLVIAATNDRVVNQEIFEEAETLGVLLNAVDDLPRCSFIAPSIVESGPVAIAISTGGASPALARKLRETLTGSSDLDWTQATSVLSKARQIIKDKRVTVHPQRWQCCMTPELLSLAKAGREDEAVVLLMGGLTGKDANGKCSNIAECVSGGCQVRNQSRQDSNQRTTGARKTQDRIAQTAGD</sequence>
<dbReference type="UniPathway" id="UPA00262">
    <property type="reaction ID" value="UER00222"/>
</dbReference>
<dbReference type="InterPro" id="IPR028281">
    <property type="entry name" value="Sirohaem_synthase_central"/>
</dbReference>
<evidence type="ECO:0000259" key="8">
    <source>
        <dbReference type="Pfam" id="PF14824"/>
    </source>
</evidence>
<protein>
    <recommendedName>
        <fullName evidence="2">precorrin-2 dehydrogenase</fullName>
        <ecNumber evidence="2">1.3.1.76</ecNumber>
    </recommendedName>
</protein>
<dbReference type="Gene3D" id="3.40.50.720">
    <property type="entry name" value="NAD(P)-binding Rossmann-like Domain"/>
    <property type="match status" value="1"/>
</dbReference>
<feature type="domain" description="Siroheme synthase central" evidence="8">
    <location>
        <begin position="121"/>
        <end position="145"/>
    </location>
</feature>
<dbReference type="GO" id="GO:0043115">
    <property type="term" value="F:precorrin-2 dehydrogenase activity"/>
    <property type="evidence" value="ECO:0007669"/>
    <property type="project" value="UniProtKB-EC"/>
</dbReference>
<proteinExistence type="predicted"/>
<evidence type="ECO:0000256" key="4">
    <source>
        <dbReference type="ARBA" id="ARBA00023027"/>
    </source>
</evidence>
<evidence type="ECO:0000256" key="1">
    <source>
        <dbReference type="ARBA" id="ARBA00005010"/>
    </source>
</evidence>
<dbReference type="AlphaFoldDB" id="B3T8H8"/>
<reference evidence="9" key="1">
    <citation type="journal article" date="2008" name="ISME J.">
        <title>Genomic patterns of recombination, clonal divergence and environment in marine microbial populations.</title>
        <authorList>
            <person name="Konstantinidis K.T."/>
            <person name="Delong E.F."/>
        </authorList>
    </citation>
    <scope>NUCLEOTIDE SEQUENCE</scope>
</reference>
<keyword evidence="3" id="KW-0560">Oxidoreductase</keyword>
<evidence type="ECO:0000256" key="3">
    <source>
        <dbReference type="ARBA" id="ARBA00023002"/>
    </source>
</evidence>
<name>B3T8H8_9ZZZZ</name>
<keyword evidence="5" id="KW-0627">Porphyrin biosynthesis</keyword>
<dbReference type="GO" id="GO:0019354">
    <property type="term" value="P:siroheme biosynthetic process"/>
    <property type="evidence" value="ECO:0007669"/>
    <property type="project" value="UniProtKB-UniPathway"/>
</dbReference>
<dbReference type="InterPro" id="IPR028161">
    <property type="entry name" value="Met8-like"/>
</dbReference>
<evidence type="ECO:0000313" key="9">
    <source>
        <dbReference type="EMBL" id="ABZ08887.1"/>
    </source>
</evidence>
<evidence type="ECO:0000256" key="2">
    <source>
        <dbReference type="ARBA" id="ARBA00012400"/>
    </source>
</evidence>
<gene>
    <name evidence="9" type="ORF">ALOHA_HF4000APKG5H11ctg2g5</name>
</gene>
<feature type="compositionally biased region" description="Polar residues" evidence="7">
    <location>
        <begin position="231"/>
        <end position="244"/>
    </location>
</feature>
<evidence type="ECO:0000256" key="6">
    <source>
        <dbReference type="ARBA" id="ARBA00047561"/>
    </source>
</evidence>
<dbReference type="Pfam" id="PF13241">
    <property type="entry name" value="NAD_binding_7"/>
    <property type="match status" value="1"/>
</dbReference>
<dbReference type="SUPFAM" id="SSF75615">
    <property type="entry name" value="Siroheme synthase middle domains-like"/>
    <property type="match status" value="1"/>
</dbReference>
<dbReference type="PANTHER" id="PTHR35330">
    <property type="entry name" value="SIROHEME BIOSYNTHESIS PROTEIN MET8"/>
    <property type="match status" value="1"/>
</dbReference>
<comment type="pathway">
    <text evidence="1">Porphyrin-containing compound metabolism; siroheme biosynthesis; sirohydrochlorin from precorrin-2: step 1/1.</text>
</comment>